<protein>
    <submittedName>
        <fullName evidence="2">Uncharacterized protein</fullName>
    </submittedName>
</protein>
<evidence type="ECO:0000313" key="3">
    <source>
        <dbReference type="Proteomes" id="UP000214365"/>
    </source>
</evidence>
<name>A0A225B3H1_TALAT</name>
<reference evidence="2 3" key="1">
    <citation type="submission" date="2015-06" db="EMBL/GenBank/DDBJ databases">
        <title>Talaromyces atroroseus IBT 11181 draft genome.</title>
        <authorList>
            <person name="Rasmussen K.B."/>
            <person name="Rasmussen S."/>
            <person name="Petersen B."/>
            <person name="Sicheritz-Ponten T."/>
            <person name="Mortensen U.H."/>
            <person name="Thrane U."/>
        </authorList>
    </citation>
    <scope>NUCLEOTIDE SEQUENCE [LARGE SCALE GENOMIC DNA]</scope>
    <source>
        <strain evidence="2 3">IBT 11181</strain>
    </source>
</reference>
<keyword evidence="1" id="KW-0812">Transmembrane</keyword>
<evidence type="ECO:0000313" key="2">
    <source>
        <dbReference type="EMBL" id="OKL62559.1"/>
    </source>
</evidence>
<evidence type="ECO:0000256" key="1">
    <source>
        <dbReference type="SAM" id="Phobius"/>
    </source>
</evidence>
<dbReference type="Proteomes" id="UP000214365">
    <property type="component" value="Unassembled WGS sequence"/>
</dbReference>
<comment type="caution">
    <text evidence="2">The sequence shown here is derived from an EMBL/GenBank/DDBJ whole genome shotgun (WGS) entry which is preliminary data.</text>
</comment>
<accession>A0A225B3H1</accession>
<keyword evidence="1" id="KW-1133">Transmembrane helix</keyword>
<dbReference type="AlphaFoldDB" id="A0A225B3H1"/>
<organism evidence="2 3">
    <name type="scientific">Talaromyces atroroseus</name>
    <dbReference type="NCBI Taxonomy" id="1441469"/>
    <lineage>
        <taxon>Eukaryota</taxon>
        <taxon>Fungi</taxon>
        <taxon>Dikarya</taxon>
        <taxon>Ascomycota</taxon>
        <taxon>Pezizomycotina</taxon>
        <taxon>Eurotiomycetes</taxon>
        <taxon>Eurotiomycetidae</taxon>
        <taxon>Eurotiales</taxon>
        <taxon>Trichocomaceae</taxon>
        <taxon>Talaromyces</taxon>
        <taxon>Talaromyces sect. Trachyspermi</taxon>
    </lineage>
</organism>
<dbReference type="OrthoDB" id="5070419at2759"/>
<keyword evidence="1" id="KW-0472">Membrane</keyword>
<dbReference type="RefSeq" id="XP_020122680.1">
    <property type="nucleotide sequence ID" value="XM_020265044.1"/>
</dbReference>
<feature type="transmembrane region" description="Helical" evidence="1">
    <location>
        <begin position="21"/>
        <end position="45"/>
    </location>
</feature>
<sequence>MYIAPKPRQPIQSFPKIKIVRISNVATSIYIAGTLCLALGLNSFLRPTHEYPRFGLPLETQTGTPSPSSKTNGSISPLVYIKAIRETTYGLALIVLQYQGQEQAVTSLLAVLSLAGLGDGFVVWNYGQLKTKALGHWVAFVGFLGWAWWRATY</sequence>
<dbReference type="Pfam" id="PF14087">
    <property type="entry name" value="DUF4267"/>
    <property type="match status" value="1"/>
</dbReference>
<dbReference type="InterPro" id="IPR025363">
    <property type="entry name" value="DUF4267"/>
</dbReference>
<keyword evidence="3" id="KW-1185">Reference proteome</keyword>
<feature type="transmembrane region" description="Helical" evidence="1">
    <location>
        <begin position="104"/>
        <end position="126"/>
    </location>
</feature>
<proteinExistence type="predicted"/>
<dbReference type="STRING" id="1441469.A0A225B3H1"/>
<feature type="transmembrane region" description="Helical" evidence="1">
    <location>
        <begin position="133"/>
        <end position="149"/>
    </location>
</feature>
<dbReference type="EMBL" id="LFMY01000003">
    <property type="protein sequence ID" value="OKL62559.1"/>
    <property type="molecule type" value="Genomic_DNA"/>
</dbReference>
<dbReference type="GeneID" id="31002701"/>
<gene>
    <name evidence="2" type="ORF">UA08_02946</name>
</gene>